<feature type="compositionally biased region" description="Low complexity" evidence="1">
    <location>
        <begin position="75"/>
        <end position="85"/>
    </location>
</feature>
<sequence>MSLILDAINRSQRERAAPGEVPGVATVHYAGATAAPSAWRQGLLGLLLVIAVGVIAWLLWRPAPVAERALPAAAPPQRAAPTPSADFPAQPVATPSPRAVEPEVKGEGPVPAVNGAGSRPAVAPEVAALYAEPASPQSAAGAQTAPAAARREPGSQGKVSAEKAAVERASVERAAQATAPEPAVPEPAVPEPAVPEEQALDVEALLRAAQREMGGEELSEHPAPFLSELSQQRKDAIPTLLYSAHDYRGGGWNSTVLINGKTARAGQALGKGVTVVEILPDSVVLEFAGKPFRLRALNSWVNL</sequence>
<dbReference type="RefSeq" id="WP_206559692.1">
    <property type="nucleotide sequence ID" value="NZ_JAFKCZ010000004.1"/>
</dbReference>
<evidence type="ECO:0000313" key="4">
    <source>
        <dbReference type="EMBL" id="MBN7796250.1"/>
    </source>
</evidence>
<organism evidence="4 5">
    <name type="scientific">Parahaliea mediterranea</name>
    <dbReference type="NCBI Taxonomy" id="651086"/>
    <lineage>
        <taxon>Bacteria</taxon>
        <taxon>Pseudomonadati</taxon>
        <taxon>Pseudomonadota</taxon>
        <taxon>Gammaproteobacteria</taxon>
        <taxon>Cellvibrionales</taxon>
        <taxon>Halieaceae</taxon>
        <taxon>Parahaliea</taxon>
    </lineage>
</organism>
<dbReference type="AlphaFoldDB" id="A0A939DDH8"/>
<feature type="compositionally biased region" description="Basic and acidic residues" evidence="1">
    <location>
        <begin position="160"/>
        <end position="171"/>
    </location>
</feature>
<dbReference type="Pfam" id="PF16537">
    <property type="entry name" value="T2SSB"/>
    <property type="match status" value="1"/>
</dbReference>
<dbReference type="EMBL" id="JAFKCZ010000004">
    <property type="protein sequence ID" value="MBN7796250.1"/>
    <property type="molecule type" value="Genomic_DNA"/>
</dbReference>
<keyword evidence="2" id="KW-1133">Transmembrane helix</keyword>
<comment type="caution">
    <text evidence="4">The sequence shown here is derived from an EMBL/GenBank/DDBJ whole genome shotgun (WGS) entry which is preliminary data.</text>
</comment>
<dbReference type="GO" id="GO:0015627">
    <property type="term" value="C:type II protein secretion system complex"/>
    <property type="evidence" value="ECO:0007669"/>
    <property type="project" value="InterPro"/>
</dbReference>
<dbReference type="InterPro" id="IPR032389">
    <property type="entry name" value="GspB_C"/>
</dbReference>
<gene>
    <name evidence="4" type="ORF">JYP50_06600</name>
</gene>
<name>A0A939DDH8_9GAMM</name>
<accession>A0A939DDH8</accession>
<keyword evidence="2" id="KW-0472">Membrane</keyword>
<dbReference type="Proteomes" id="UP000664303">
    <property type="component" value="Unassembled WGS sequence"/>
</dbReference>
<feature type="domain" description="Type II secretion system protein GspB C-terminal" evidence="3">
    <location>
        <begin position="237"/>
        <end position="296"/>
    </location>
</feature>
<reference evidence="4" key="1">
    <citation type="submission" date="2021-02" db="EMBL/GenBank/DDBJ databases">
        <title>PHA producing bacteria isolated from coastal sediment in Guangdong, Shenzhen.</title>
        <authorList>
            <person name="Zheng W."/>
            <person name="Yu S."/>
            <person name="Huang Y."/>
        </authorList>
    </citation>
    <scope>NUCLEOTIDE SEQUENCE</scope>
    <source>
        <strain evidence="4">TN14-10</strain>
    </source>
</reference>
<evidence type="ECO:0000256" key="1">
    <source>
        <dbReference type="SAM" id="MobiDB-lite"/>
    </source>
</evidence>
<keyword evidence="5" id="KW-1185">Reference proteome</keyword>
<proteinExistence type="predicted"/>
<evidence type="ECO:0000256" key="2">
    <source>
        <dbReference type="SAM" id="Phobius"/>
    </source>
</evidence>
<feature type="region of interest" description="Disordered" evidence="1">
    <location>
        <begin position="75"/>
        <end position="117"/>
    </location>
</feature>
<feature type="transmembrane region" description="Helical" evidence="2">
    <location>
        <begin position="42"/>
        <end position="60"/>
    </location>
</feature>
<feature type="region of interest" description="Disordered" evidence="1">
    <location>
        <begin position="134"/>
        <end position="193"/>
    </location>
</feature>
<feature type="compositionally biased region" description="Low complexity" evidence="1">
    <location>
        <begin position="134"/>
        <end position="148"/>
    </location>
</feature>
<evidence type="ECO:0000313" key="5">
    <source>
        <dbReference type="Proteomes" id="UP000664303"/>
    </source>
</evidence>
<feature type="compositionally biased region" description="Low complexity" evidence="1">
    <location>
        <begin position="172"/>
        <end position="181"/>
    </location>
</feature>
<protein>
    <submittedName>
        <fullName evidence="4">General secretion pathway protein GspB</fullName>
    </submittedName>
</protein>
<evidence type="ECO:0000259" key="3">
    <source>
        <dbReference type="Pfam" id="PF16537"/>
    </source>
</evidence>
<feature type="compositionally biased region" description="Pro residues" evidence="1">
    <location>
        <begin position="182"/>
        <end position="193"/>
    </location>
</feature>
<keyword evidence="2" id="KW-0812">Transmembrane</keyword>